<evidence type="ECO:0008006" key="3">
    <source>
        <dbReference type="Google" id="ProtNLM"/>
    </source>
</evidence>
<dbReference type="RefSeq" id="WP_005915535.1">
    <property type="nucleotide sequence ID" value="NZ_ALVD01000001.1"/>
</dbReference>
<name>A0ABP2R9K7_9FUSO</name>
<organism evidence="1 2">
    <name type="scientific">Fusobacterium hwasookii ChDC F128</name>
    <dbReference type="NCBI Taxonomy" id="1216362"/>
    <lineage>
        <taxon>Bacteria</taxon>
        <taxon>Fusobacteriati</taxon>
        <taxon>Fusobacteriota</taxon>
        <taxon>Fusobacteriia</taxon>
        <taxon>Fusobacteriales</taxon>
        <taxon>Fusobacteriaceae</taxon>
        <taxon>Fusobacterium</taxon>
    </lineage>
</organism>
<dbReference type="Proteomes" id="UP000004829">
    <property type="component" value="Unassembled WGS sequence"/>
</dbReference>
<sequence length="296" mass="34304">MLKKGIILLILGLIFSSCEGLRDFSEAAGFTKIVSDIKEGNMHRLARKKDGWDAISNKEYKEEVEKVIKDISRRPINKKIQFDEATFIIPEGTTINQKIGNIVDEKTGYGIYIYFSSEKSWYTMYTPAVAFKKPDKGIYYKLIYRDSTDELAQRIIKINGFKDEGMDKDKGDVIKDILKRPINKRVEFEGTTLIIPENTMINRDGYLADMKTGHRVSISFSLRKTYLKISKKVNGKEYSMHFDIQDTYKANIGKLAERIIEINNFTVEEELDYYDRSGSKEEYKYIKPTVNNLIKK</sequence>
<reference evidence="2" key="1">
    <citation type="journal article" date="2012" name="J. Bacteriol.">
        <title>Draft Genome Sequence of Fusobacterium nucleatum ChDC F128, Isolated from a Periodontitis Lesion.</title>
        <authorList>
            <person name="Park S.N."/>
            <person name="Kong S.W."/>
            <person name="Kim H.S."/>
            <person name="Park M.S."/>
            <person name="Lee J.W."/>
            <person name="Cho E."/>
            <person name="Lim Y.K."/>
            <person name="Choi M.H."/>
            <person name="Chang Y.H."/>
            <person name="Shin J.H."/>
            <person name="Park H.S."/>
            <person name="Choi S.H."/>
            <person name="Kook J.K."/>
        </authorList>
    </citation>
    <scope>NUCLEOTIDE SEQUENCE [LARGE SCALE GENOMIC DNA]</scope>
    <source>
        <strain evidence="2">ChDC F128</strain>
    </source>
</reference>
<evidence type="ECO:0000313" key="2">
    <source>
        <dbReference type="Proteomes" id="UP000004829"/>
    </source>
</evidence>
<evidence type="ECO:0000313" key="1">
    <source>
        <dbReference type="EMBL" id="EJU08803.1"/>
    </source>
</evidence>
<keyword evidence="2" id="KW-1185">Reference proteome</keyword>
<proteinExistence type="predicted"/>
<dbReference type="PROSITE" id="PS51257">
    <property type="entry name" value="PROKAR_LIPOPROTEIN"/>
    <property type="match status" value="1"/>
</dbReference>
<protein>
    <recommendedName>
        <fullName evidence="3">Lipoprotein</fullName>
    </recommendedName>
</protein>
<gene>
    <name evidence="1" type="ORF">B437_01705</name>
</gene>
<comment type="caution">
    <text evidence="1">The sequence shown here is derived from an EMBL/GenBank/DDBJ whole genome shotgun (WGS) entry which is preliminary data.</text>
</comment>
<accession>A0ABP2R9K7</accession>
<dbReference type="EMBL" id="ALVD01000001">
    <property type="protein sequence ID" value="EJU08803.1"/>
    <property type="molecule type" value="Genomic_DNA"/>
</dbReference>